<dbReference type="STRING" id="1245769.A0A0C7N0W9"/>
<dbReference type="Gene3D" id="3.30.70.330">
    <property type="match status" value="2"/>
</dbReference>
<reference evidence="4 5" key="1">
    <citation type="submission" date="2014-12" db="EMBL/GenBank/DDBJ databases">
        <authorList>
            <person name="Neuveglise Cecile"/>
        </authorList>
    </citation>
    <scope>NUCLEOTIDE SEQUENCE [LARGE SCALE GENOMIC DNA]</scope>
    <source>
        <strain evidence="4 5">CBS 12615</strain>
    </source>
</reference>
<keyword evidence="5" id="KW-1185">Reference proteome</keyword>
<feature type="region of interest" description="Disordered" evidence="2">
    <location>
        <begin position="293"/>
        <end position="319"/>
    </location>
</feature>
<feature type="domain" description="RRM" evidence="3">
    <location>
        <begin position="332"/>
        <end position="403"/>
    </location>
</feature>
<dbReference type="GeneID" id="34685000"/>
<dbReference type="CDD" id="cd00590">
    <property type="entry name" value="RRM_SF"/>
    <property type="match status" value="1"/>
</dbReference>
<dbReference type="SMART" id="SM00360">
    <property type="entry name" value="RRM"/>
    <property type="match status" value="2"/>
</dbReference>
<name>A0A0C7N0W9_9SACH</name>
<protein>
    <submittedName>
        <fullName evidence="4">LALA0S03e05908g1_1</fullName>
    </submittedName>
</protein>
<dbReference type="HOGENOM" id="CLU_057159_0_0_1"/>
<dbReference type="InterPro" id="IPR035979">
    <property type="entry name" value="RBD_domain_sf"/>
</dbReference>
<evidence type="ECO:0000256" key="2">
    <source>
        <dbReference type="SAM" id="MobiDB-lite"/>
    </source>
</evidence>
<dbReference type="PROSITE" id="PS50102">
    <property type="entry name" value="RRM"/>
    <property type="match status" value="2"/>
</dbReference>
<proteinExistence type="predicted"/>
<dbReference type="Pfam" id="PF00076">
    <property type="entry name" value="RRM_1"/>
    <property type="match status" value="1"/>
</dbReference>
<evidence type="ECO:0000313" key="4">
    <source>
        <dbReference type="EMBL" id="CEP61574.1"/>
    </source>
</evidence>
<keyword evidence="1" id="KW-0694">RNA-binding</keyword>
<dbReference type="InterPro" id="IPR000504">
    <property type="entry name" value="RRM_dom"/>
</dbReference>
<evidence type="ECO:0000313" key="5">
    <source>
        <dbReference type="Proteomes" id="UP000054304"/>
    </source>
</evidence>
<evidence type="ECO:0000256" key="1">
    <source>
        <dbReference type="PROSITE-ProRule" id="PRU00176"/>
    </source>
</evidence>
<sequence length="403" mass="44906">MAELTLHLAKMPRRPASEDTFTRSLLSAINPNNCYARNSDLPLPHLELGALPKDNRRISYREIGMPEAPQVYSTAKTEVLRRTLNDSSNVKHVFEALFKQLDAVYNADSAPQFTIGNLRKMCRQIERSPTLNLNLTLLELQVVKRRLRHLEPKICTKSQTHLFLLDQRFKIVCLSKATCDHYNSMAFLTFSDHEAAKKFASSFDGKLIMGGRKIKISFATQDSLVGGYLLSGKRGVDRLLSRKAHKEPTLGLKTGTDKNQSKRQMRRLRHKLALKGLDASVIQEMVHKAVQDRISSSAANTPQSELKTKSPEPRDNKKKRAVAEVAINPPNKVLLVQNLPPGAQTDDISSIFAADGFIEVRLVGVRNLAFVEYASASHASNVVSKLGSSYKWDGSTISIGFAK</sequence>
<dbReference type="CDD" id="cd12247">
    <property type="entry name" value="RRM2_U1A_like"/>
    <property type="match status" value="1"/>
</dbReference>
<organism evidence="4 5">
    <name type="scientific">Lachancea lanzarotensis</name>
    <dbReference type="NCBI Taxonomy" id="1245769"/>
    <lineage>
        <taxon>Eukaryota</taxon>
        <taxon>Fungi</taxon>
        <taxon>Dikarya</taxon>
        <taxon>Ascomycota</taxon>
        <taxon>Saccharomycotina</taxon>
        <taxon>Saccharomycetes</taxon>
        <taxon>Saccharomycetales</taxon>
        <taxon>Saccharomycetaceae</taxon>
        <taxon>Lachancea</taxon>
    </lineage>
</organism>
<accession>A0A0C7N0W9</accession>
<feature type="compositionally biased region" description="Polar residues" evidence="2">
    <location>
        <begin position="293"/>
        <end position="305"/>
    </location>
</feature>
<dbReference type="Proteomes" id="UP000054304">
    <property type="component" value="Unassembled WGS sequence"/>
</dbReference>
<dbReference type="RefSeq" id="XP_022627808.1">
    <property type="nucleotide sequence ID" value="XM_022773323.1"/>
</dbReference>
<dbReference type="OrthoDB" id="266020at2759"/>
<dbReference type="EMBL" id="LN736362">
    <property type="protein sequence ID" value="CEP61574.1"/>
    <property type="molecule type" value="Genomic_DNA"/>
</dbReference>
<dbReference type="AlphaFoldDB" id="A0A0C7N0W9"/>
<feature type="compositionally biased region" description="Basic and acidic residues" evidence="2">
    <location>
        <begin position="306"/>
        <end position="315"/>
    </location>
</feature>
<evidence type="ECO:0000259" key="3">
    <source>
        <dbReference type="PROSITE" id="PS50102"/>
    </source>
</evidence>
<dbReference type="SUPFAM" id="SSF54928">
    <property type="entry name" value="RNA-binding domain, RBD"/>
    <property type="match status" value="2"/>
</dbReference>
<feature type="domain" description="RRM" evidence="3">
    <location>
        <begin position="143"/>
        <end position="221"/>
    </location>
</feature>
<dbReference type="InterPro" id="IPR012677">
    <property type="entry name" value="Nucleotide-bd_a/b_plait_sf"/>
</dbReference>
<dbReference type="GO" id="GO:0003723">
    <property type="term" value="F:RNA binding"/>
    <property type="evidence" value="ECO:0007669"/>
    <property type="project" value="UniProtKB-UniRule"/>
</dbReference>
<gene>
    <name evidence="4" type="ORF">LALA0_S03e05908g</name>
</gene>